<evidence type="ECO:0000259" key="1">
    <source>
        <dbReference type="Pfam" id="PF01996"/>
    </source>
</evidence>
<keyword evidence="2" id="KW-0436">Ligase</keyword>
<dbReference type="SUPFAM" id="SSF144010">
    <property type="entry name" value="CofE-like"/>
    <property type="match status" value="1"/>
</dbReference>
<accession>A0A1F6CNN8</accession>
<reference evidence="2 3" key="1">
    <citation type="journal article" date="2016" name="Nat. Commun.">
        <title>Thousands of microbial genomes shed light on interconnected biogeochemical processes in an aquifer system.</title>
        <authorList>
            <person name="Anantharaman K."/>
            <person name="Brown C.T."/>
            <person name="Hug L.A."/>
            <person name="Sharon I."/>
            <person name="Castelle C.J."/>
            <person name="Probst A.J."/>
            <person name="Thomas B.C."/>
            <person name="Singh A."/>
            <person name="Wilkins M.J."/>
            <person name="Karaoz U."/>
            <person name="Brodie E.L."/>
            <person name="Williams K.H."/>
            <person name="Hubbard S.S."/>
            <person name="Banfield J.F."/>
        </authorList>
    </citation>
    <scope>NUCLEOTIDE SEQUENCE [LARGE SCALE GENOMIC DNA]</scope>
</reference>
<dbReference type="InterPro" id="IPR002847">
    <property type="entry name" value="F420-0_gamma-glut_ligase-dom"/>
</dbReference>
<name>A0A1F6CNN8_9BACT</name>
<gene>
    <name evidence="2" type="ORF">A2763_03480</name>
</gene>
<dbReference type="Proteomes" id="UP000178370">
    <property type="component" value="Unassembled WGS sequence"/>
</dbReference>
<proteinExistence type="predicted"/>
<organism evidence="2 3">
    <name type="scientific">Candidatus Kaiserbacteria bacterium RIFCSPHIGHO2_01_FULL_54_36</name>
    <dbReference type="NCBI Taxonomy" id="1798482"/>
    <lineage>
        <taxon>Bacteria</taxon>
        <taxon>Candidatus Kaiseribacteriota</taxon>
    </lineage>
</organism>
<evidence type="ECO:0000313" key="2">
    <source>
        <dbReference type="EMBL" id="OGG50611.1"/>
    </source>
</evidence>
<dbReference type="EMBL" id="MFKV01000010">
    <property type="protein sequence ID" value="OGG50611.1"/>
    <property type="molecule type" value="Genomic_DNA"/>
</dbReference>
<dbReference type="Gene3D" id="3.30.1330.100">
    <property type="entry name" value="CofE-like"/>
    <property type="match status" value="1"/>
</dbReference>
<evidence type="ECO:0000313" key="3">
    <source>
        <dbReference type="Proteomes" id="UP000178370"/>
    </source>
</evidence>
<comment type="caution">
    <text evidence="2">The sequence shown here is derived from an EMBL/GenBank/DDBJ whole genome shotgun (WGS) entry which is preliminary data.</text>
</comment>
<sequence>MEPNSGKNLVITVDAANWERIPVKTHIVTKDDQTADVVKKYAGPHLQSGDMLFISERIVAISQGRAWPIQDIKPSPLAKFLSKFVHKSPYGIGLRSLWTMELAIREAGAPRILMGAAAAALTRPFGMKGVFYRVVGKNINAIDGPCSYTLPPYNTYAKLGPAEPEKVARELAREIACEVVIVDANDLGVNVLGKSNESITDEFCKAIFKDNPLGQSKEQTPLCIVRKVA</sequence>
<dbReference type="AlphaFoldDB" id="A0A1F6CNN8"/>
<dbReference type="GO" id="GO:0016874">
    <property type="term" value="F:ligase activity"/>
    <property type="evidence" value="ECO:0007669"/>
    <property type="project" value="UniProtKB-KW"/>
</dbReference>
<feature type="domain" description="Coenzyme F420:L-glutamate ligase-like" evidence="1">
    <location>
        <begin position="23"/>
        <end position="184"/>
    </location>
</feature>
<dbReference type="Pfam" id="PF01996">
    <property type="entry name" value="F420_ligase"/>
    <property type="match status" value="1"/>
</dbReference>
<protein>
    <submittedName>
        <fullName evidence="2">F420-0--gamma-glutamyl ligase</fullName>
    </submittedName>
</protein>